<evidence type="ECO:0000313" key="3">
    <source>
        <dbReference type="Proteomes" id="UP000214720"/>
    </source>
</evidence>
<evidence type="ECO:0000313" key="2">
    <source>
        <dbReference type="EMBL" id="OXC71943.1"/>
    </source>
</evidence>
<accession>A0A226WLE4</accession>
<comment type="caution">
    <text evidence="2">The sequence shown here is derived from an EMBL/GenBank/DDBJ whole genome shotgun (WGS) entry which is preliminary data.</text>
</comment>
<sequence length="46" mass="5265">MPGRAQRSPREKPAKKSAGKKTKALIHRTNPAQVTRRVVSKDLRQW</sequence>
<dbReference type="AlphaFoldDB" id="A0A226WLE4"/>
<organism evidence="2 3">
    <name type="scientific">Caballeronia sordidicola</name>
    <name type="common">Burkholderia sordidicola</name>
    <dbReference type="NCBI Taxonomy" id="196367"/>
    <lineage>
        <taxon>Bacteria</taxon>
        <taxon>Pseudomonadati</taxon>
        <taxon>Pseudomonadota</taxon>
        <taxon>Betaproteobacteria</taxon>
        <taxon>Burkholderiales</taxon>
        <taxon>Burkholderiaceae</taxon>
        <taxon>Caballeronia</taxon>
    </lineage>
</organism>
<name>A0A226WLE4_CABSO</name>
<evidence type="ECO:0000256" key="1">
    <source>
        <dbReference type="SAM" id="MobiDB-lite"/>
    </source>
</evidence>
<protein>
    <submittedName>
        <fullName evidence="2">Uncharacterized protein</fullName>
    </submittedName>
</protein>
<proteinExistence type="predicted"/>
<dbReference type="EMBL" id="MTHB01000290">
    <property type="protein sequence ID" value="OXC71943.1"/>
    <property type="molecule type" value="Genomic_DNA"/>
</dbReference>
<reference evidence="3" key="1">
    <citation type="submission" date="2017-01" db="EMBL/GenBank/DDBJ databases">
        <title>Genome Analysis of Deinococcus marmoris KOPRI26562.</title>
        <authorList>
            <person name="Kim J.H."/>
            <person name="Oh H.-M."/>
        </authorList>
    </citation>
    <scope>NUCLEOTIDE SEQUENCE [LARGE SCALE GENOMIC DNA]</scope>
    <source>
        <strain evidence="3">PAMC 26633</strain>
    </source>
</reference>
<dbReference type="Proteomes" id="UP000214720">
    <property type="component" value="Unassembled WGS sequence"/>
</dbReference>
<feature type="compositionally biased region" description="Basic residues" evidence="1">
    <location>
        <begin position="15"/>
        <end position="26"/>
    </location>
</feature>
<gene>
    <name evidence="2" type="ORF">BSU04_44885</name>
</gene>
<feature type="region of interest" description="Disordered" evidence="1">
    <location>
        <begin position="1"/>
        <end position="46"/>
    </location>
</feature>